<protein>
    <submittedName>
        <fullName evidence="1">Uncharacterized protein</fullName>
    </submittedName>
</protein>
<evidence type="ECO:0000313" key="2">
    <source>
        <dbReference type="Proteomes" id="UP000037035"/>
    </source>
</evidence>
<comment type="caution">
    <text evidence="1">The sequence shown here is derived from an EMBL/GenBank/DDBJ whole genome shotgun (WGS) entry which is preliminary data.</text>
</comment>
<dbReference type="Proteomes" id="UP000037035">
    <property type="component" value="Unassembled WGS sequence"/>
</dbReference>
<evidence type="ECO:0000313" key="1">
    <source>
        <dbReference type="EMBL" id="KNZ47789.1"/>
    </source>
</evidence>
<organism evidence="1 2">
    <name type="scientific">Puccinia sorghi</name>
    <dbReference type="NCBI Taxonomy" id="27349"/>
    <lineage>
        <taxon>Eukaryota</taxon>
        <taxon>Fungi</taxon>
        <taxon>Dikarya</taxon>
        <taxon>Basidiomycota</taxon>
        <taxon>Pucciniomycotina</taxon>
        <taxon>Pucciniomycetes</taxon>
        <taxon>Pucciniales</taxon>
        <taxon>Pucciniaceae</taxon>
        <taxon>Puccinia</taxon>
    </lineage>
</organism>
<dbReference type="VEuPathDB" id="FungiDB:VP01_6146g3"/>
<dbReference type="EMBL" id="LAVV01011437">
    <property type="protein sequence ID" value="KNZ47789.1"/>
    <property type="molecule type" value="Genomic_DNA"/>
</dbReference>
<sequence length="66" mass="7584">MPTRQCFVLAKPRPFNGTQGPLVELFIGQIGLYAVTYPKEFPDDSRKVAFTISFMKYYAATWSQPY</sequence>
<accession>A0A0L6UGV0</accession>
<dbReference type="AlphaFoldDB" id="A0A0L6UGV0"/>
<proteinExistence type="predicted"/>
<reference evidence="1 2" key="1">
    <citation type="submission" date="2015-08" db="EMBL/GenBank/DDBJ databases">
        <title>Next Generation Sequencing and Analysis of the Genome of Puccinia sorghi L Schw, the Causal Agent of Maize Common Rust.</title>
        <authorList>
            <person name="Rochi L."/>
            <person name="Burguener G."/>
            <person name="Darino M."/>
            <person name="Turjanski A."/>
            <person name="Kreff E."/>
            <person name="Dieguez M.J."/>
            <person name="Sacco F."/>
        </authorList>
    </citation>
    <scope>NUCLEOTIDE SEQUENCE [LARGE SCALE GENOMIC DNA]</scope>
    <source>
        <strain evidence="1 2">RO10H11247</strain>
    </source>
</reference>
<name>A0A0L6UGV0_9BASI</name>
<gene>
    <name evidence="1" type="ORF">VP01_6146g3</name>
</gene>
<keyword evidence="2" id="KW-1185">Reference proteome</keyword>